<protein>
    <submittedName>
        <fullName evidence="3">WASH complex subunit 2 isoform X1</fullName>
    </submittedName>
</protein>
<organism evidence="2 3">
    <name type="scientific">Heterocephalus glaber</name>
    <name type="common">Naked mole rat</name>
    <dbReference type="NCBI Taxonomy" id="10181"/>
    <lineage>
        <taxon>Eukaryota</taxon>
        <taxon>Metazoa</taxon>
        <taxon>Chordata</taxon>
        <taxon>Craniata</taxon>
        <taxon>Vertebrata</taxon>
        <taxon>Euteleostomi</taxon>
        <taxon>Mammalia</taxon>
        <taxon>Eutheria</taxon>
        <taxon>Euarchontoglires</taxon>
        <taxon>Glires</taxon>
        <taxon>Rodentia</taxon>
        <taxon>Hystricomorpha</taxon>
        <taxon>Bathyergidae</taxon>
        <taxon>Heterocephalus</taxon>
    </lineage>
</organism>
<dbReference type="Proteomes" id="UP000694906">
    <property type="component" value="Unplaced"/>
</dbReference>
<accession>A0AAX6QJG8</accession>
<dbReference type="GeneID" id="101715387"/>
<gene>
    <name evidence="3" type="primary">LOC101715387</name>
</gene>
<dbReference type="RefSeq" id="XP_004875121.1">
    <property type="nucleotide sequence ID" value="XM_004875064.3"/>
</dbReference>
<feature type="compositionally biased region" description="Polar residues" evidence="1">
    <location>
        <begin position="22"/>
        <end position="32"/>
    </location>
</feature>
<feature type="region of interest" description="Disordered" evidence="1">
    <location>
        <begin position="1"/>
        <end position="36"/>
    </location>
</feature>
<evidence type="ECO:0000313" key="2">
    <source>
        <dbReference type="Proteomes" id="UP000694906"/>
    </source>
</evidence>
<proteinExistence type="predicted"/>
<name>A0AAX6QJG8_HETGA</name>
<keyword evidence="2" id="KW-1185">Reference proteome</keyword>
<evidence type="ECO:0000256" key="1">
    <source>
        <dbReference type="SAM" id="MobiDB-lite"/>
    </source>
</evidence>
<evidence type="ECO:0000313" key="3">
    <source>
        <dbReference type="RefSeq" id="XP_004875121.1"/>
    </source>
</evidence>
<reference evidence="3" key="1">
    <citation type="submission" date="2025-08" db="UniProtKB">
        <authorList>
            <consortium name="RefSeq"/>
        </authorList>
    </citation>
    <scope>IDENTIFICATION</scope>
</reference>
<sequence>MGAETGPGLQSLRSGEAGTVAPEQSSTMNQMTPDRERAPAVVRGHVGATLVRGGDPQEHPELLLQFLREFSQQTISRTHEIKKQVDRLIQETKATDCHLHSVFNDFLMLATTQCIETQCTTKK</sequence>
<dbReference type="AlphaFoldDB" id="A0AAX6QJG8"/>
<dbReference type="KEGG" id="hgl:101715387"/>